<dbReference type="Proteomes" id="UP001165122">
    <property type="component" value="Unassembled WGS sequence"/>
</dbReference>
<dbReference type="EMBL" id="BRXW01000434">
    <property type="protein sequence ID" value="GMH54485.1"/>
    <property type="molecule type" value="Genomic_DNA"/>
</dbReference>
<feature type="compositionally biased region" description="Pro residues" evidence="1">
    <location>
        <begin position="47"/>
        <end position="61"/>
    </location>
</feature>
<evidence type="ECO:0000256" key="2">
    <source>
        <dbReference type="SAM" id="Phobius"/>
    </source>
</evidence>
<sequence length="236" mass="25443">EPASAENCEVDGGQILPTITRPAVGTGAPCPQQPYTCKPGDGDIPDTPIPPPTDPDTPPPADCTNNPSYTSPPLYESNFGAGCSYFCENILGLSCEKLIEANYPNSPSYREDVVENCPKCCSIRCNRRLDARQRSLAQMLSEESRALGENAVAFAMTVNAMAFAMVIAGVFLIMAIFNTRAKKVPQATHARTASTPPLQKDYKPEFEGDATPLSPPSSRMRREMNGISSPLSKLKI</sequence>
<keyword evidence="2" id="KW-1133">Transmembrane helix</keyword>
<accession>A0A9W7DU95</accession>
<protein>
    <submittedName>
        <fullName evidence="3">Uncharacterized protein</fullName>
    </submittedName>
</protein>
<comment type="caution">
    <text evidence="3">The sequence shown here is derived from an EMBL/GenBank/DDBJ whole genome shotgun (WGS) entry which is preliminary data.</text>
</comment>
<reference evidence="4" key="1">
    <citation type="journal article" date="2023" name="Commun. Biol.">
        <title>Genome analysis of Parmales, the sister group of diatoms, reveals the evolutionary specialization of diatoms from phago-mixotrophs to photoautotrophs.</title>
        <authorList>
            <person name="Ban H."/>
            <person name="Sato S."/>
            <person name="Yoshikawa S."/>
            <person name="Yamada K."/>
            <person name="Nakamura Y."/>
            <person name="Ichinomiya M."/>
            <person name="Sato N."/>
            <person name="Blanc-Mathieu R."/>
            <person name="Endo H."/>
            <person name="Kuwata A."/>
            <person name="Ogata H."/>
        </authorList>
    </citation>
    <scope>NUCLEOTIDE SEQUENCE [LARGE SCALE GENOMIC DNA]</scope>
    <source>
        <strain evidence="4">NIES 3700</strain>
    </source>
</reference>
<dbReference type="AlphaFoldDB" id="A0A9W7DU95"/>
<keyword evidence="2" id="KW-0812">Transmembrane</keyword>
<evidence type="ECO:0000313" key="4">
    <source>
        <dbReference type="Proteomes" id="UP001165122"/>
    </source>
</evidence>
<keyword evidence="4" id="KW-1185">Reference proteome</keyword>
<name>A0A9W7DU95_9STRA</name>
<organism evidence="3 4">
    <name type="scientific">Triparma laevis f. longispina</name>
    <dbReference type="NCBI Taxonomy" id="1714387"/>
    <lineage>
        <taxon>Eukaryota</taxon>
        <taxon>Sar</taxon>
        <taxon>Stramenopiles</taxon>
        <taxon>Ochrophyta</taxon>
        <taxon>Bolidophyceae</taxon>
        <taxon>Parmales</taxon>
        <taxon>Triparmaceae</taxon>
        <taxon>Triparma</taxon>
    </lineage>
</organism>
<feature type="region of interest" description="Disordered" evidence="1">
    <location>
        <begin position="185"/>
        <end position="236"/>
    </location>
</feature>
<evidence type="ECO:0000256" key="1">
    <source>
        <dbReference type="SAM" id="MobiDB-lite"/>
    </source>
</evidence>
<keyword evidence="2" id="KW-0472">Membrane</keyword>
<feature type="transmembrane region" description="Helical" evidence="2">
    <location>
        <begin position="151"/>
        <end position="177"/>
    </location>
</feature>
<feature type="region of interest" description="Disordered" evidence="1">
    <location>
        <begin position="19"/>
        <end position="67"/>
    </location>
</feature>
<gene>
    <name evidence="3" type="ORF">TrLO_g2682</name>
</gene>
<feature type="compositionally biased region" description="Polar residues" evidence="1">
    <location>
        <begin position="226"/>
        <end position="236"/>
    </location>
</feature>
<proteinExistence type="predicted"/>
<feature type="non-terminal residue" evidence="3">
    <location>
        <position position="1"/>
    </location>
</feature>
<evidence type="ECO:0000313" key="3">
    <source>
        <dbReference type="EMBL" id="GMH54485.1"/>
    </source>
</evidence>